<accession>A0A1I0HNH2</accession>
<evidence type="ECO:0000256" key="1">
    <source>
        <dbReference type="HAMAP-Rule" id="MF_02088"/>
    </source>
</evidence>
<dbReference type="AlphaFoldDB" id="A0A1I0HNH2"/>
<dbReference type="Proteomes" id="UP000199320">
    <property type="component" value="Unassembled WGS sequence"/>
</dbReference>
<dbReference type="Pfam" id="PF02592">
    <property type="entry name" value="Vut_1"/>
    <property type="match status" value="1"/>
</dbReference>
<dbReference type="PANTHER" id="PTHR34300:SF2">
    <property type="entry name" value="QUEUOSINE PRECURSOR TRANSPORTER-RELATED"/>
    <property type="match status" value="1"/>
</dbReference>
<keyword evidence="1" id="KW-0812">Transmembrane</keyword>
<keyword evidence="1" id="KW-0472">Membrane</keyword>
<dbReference type="GO" id="GO:0005886">
    <property type="term" value="C:plasma membrane"/>
    <property type="evidence" value="ECO:0007669"/>
    <property type="project" value="UniProtKB-SubCell"/>
</dbReference>
<gene>
    <name evidence="2" type="ORF">SAMN04488694_11474</name>
</gene>
<feature type="transmembrane region" description="Helical" evidence="1">
    <location>
        <begin position="106"/>
        <end position="128"/>
    </location>
</feature>
<dbReference type="PANTHER" id="PTHR34300">
    <property type="entry name" value="QUEUOSINE PRECURSOR TRANSPORTER-RELATED"/>
    <property type="match status" value="1"/>
</dbReference>
<dbReference type="InterPro" id="IPR003744">
    <property type="entry name" value="YhhQ"/>
</dbReference>
<feature type="transmembrane region" description="Helical" evidence="1">
    <location>
        <begin position="149"/>
        <end position="174"/>
    </location>
</feature>
<feature type="transmembrane region" description="Helical" evidence="1">
    <location>
        <begin position="186"/>
        <end position="207"/>
    </location>
</feature>
<dbReference type="GO" id="GO:0022857">
    <property type="term" value="F:transmembrane transporter activity"/>
    <property type="evidence" value="ECO:0007669"/>
    <property type="project" value="UniProtKB-UniRule"/>
</dbReference>
<comment type="function">
    <text evidence="1">Involved in the import of queuosine (Q) precursors, required for Q precursor salvage.</text>
</comment>
<sequence length="223" mass="23860">MWFYMQIEDTRAIFTAIFAGSIVLANVLAAKLTWVELPVIGGVAVPAGFVAFGVAYLASDLLVEYHGREYAASVVNGTVITLVVAYTLVFVAIWMPTAPFYDGQTAFVATLGDSASIILASVVALAIAQHLDVRLFSNLKSRTGGRHRWIRNCGSTAVSQGVDTVVFISLGFAIFPALGLGGEPTWGWALLSIIVGQYLVKLLVALLDTVPFYAVTEVVEQKA</sequence>
<evidence type="ECO:0000313" key="3">
    <source>
        <dbReference type="Proteomes" id="UP000199320"/>
    </source>
</evidence>
<keyword evidence="1" id="KW-0813">Transport</keyword>
<dbReference type="NCBIfam" id="TIGR00697">
    <property type="entry name" value="queuosine precursor transporter"/>
    <property type="match status" value="1"/>
</dbReference>
<protein>
    <recommendedName>
        <fullName evidence="1">Probable queuosine precursor transporter</fullName>
        <shortName evidence="1">Q precursor transporter</shortName>
    </recommendedName>
</protein>
<keyword evidence="1" id="KW-1003">Cell membrane</keyword>
<feature type="transmembrane region" description="Helical" evidence="1">
    <location>
        <begin position="70"/>
        <end position="94"/>
    </location>
</feature>
<keyword evidence="3" id="KW-1185">Reference proteome</keyword>
<dbReference type="EMBL" id="FOIC01000014">
    <property type="protein sequence ID" value="SET85612.1"/>
    <property type="molecule type" value="Genomic_DNA"/>
</dbReference>
<reference evidence="3" key="1">
    <citation type="submission" date="2016-10" db="EMBL/GenBank/DDBJ databases">
        <authorList>
            <person name="Varghese N."/>
            <person name="Submissions S."/>
        </authorList>
    </citation>
    <scope>NUCLEOTIDE SEQUENCE [LARGE SCALE GENOMIC DNA]</scope>
    <source>
        <strain evidence="3">CDM_6</strain>
    </source>
</reference>
<proteinExistence type="inferred from homology"/>
<comment type="subcellular location">
    <subcellularLocation>
        <location evidence="1">Cell membrane</location>
        <topology evidence="1">Multi-pass membrane protein</topology>
    </subcellularLocation>
</comment>
<comment type="similarity">
    <text evidence="1">Belongs to the vitamin uptake transporter (VUT/ECF) (TC 2.A.88) family. Q precursor transporter subfamily.</text>
</comment>
<evidence type="ECO:0000313" key="2">
    <source>
        <dbReference type="EMBL" id="SET85612.1"/>
    </source>
</evidence>
<feature type="transmembrane region" description="Helical" evidence="1">
    <location>
        <begin position="39"/>
        <end position="58"/>
    </location>
</feature>
<dbReference type="HAMAP" id="MF_02088">
    <property type="entry name" value="Q_prec_transport"/>
    <property type="match status" value="1"/>
</dbReference>
<name>A0A1I0HNH2_9EURY</name>
<keyword evidence="1" id="KW-1133">Transmembrane helix</keyword>
<organism evidence="2 3">
    <name type="scientific">Natrinema hispanicum</name>
    <dbReference type="NCBI Taxonomy" id="392421"/>
    <lineage>
        <taxon>Archaea</taxon>
        <taxon>Methanobacteriati</taxon>
        <taxon>Methanobacteriota</taxon>
        <taxon>Stenosarchaea group</taxon>
        <taxon>Halobacteria</taxon>
        <taxon>Halobacteriales</taxon>
        <taxon>Natrialbaceae</taxon>
        <taxon>Natrinema</taxon>
    </lineage>
</organism>